<evidence type="ECO:0000313" key="2">
    <source>
        <dbReference type="Proteomes" id="UP000230750"/>
    </source>
</evidence>
<protein>
    <recommendedName>
        <fullName evidence="3">Reverse transcriptase domain-containing protein</fullName>
    </recommendedName>
</protein>
<gene>
    <name evidence="1" type="ORF">BSL78_09135</name>
</gene>
<dbReference type="PANTHER" id="PTHR47331:SF1">
    <property type="entry name" value="GAG-LIKE PROTEIN"/>
    <property type="match status" value="1"/>
</dbReference>
<proteinExistence type="predicted"/>
<name>A0A2G8L0W5_STIJA</name>
<dbReference type="Pfam" id="PF05380">
    <property type="entry name" value="Peptidase_A17"/>
    <property type="match status" value="1"/>
</dbReference>
<dbReference type="SUPFAM" id="SSF56672">
    <property type="entry name" value="DNA/RNA polymerases"/>
    <property type="match status" value="1"/>
</dbReference>
<dbReference type="STRING" id="307972.A0A2G8L0W5"/>
<dbReference type="InterPro" id="IPR008042">
    <property type="entry name" value="Retrotrans_Pao"/>
</dbReference>
<dbReference type="EMBL" id="MRZV01000269">
    <property type="protein sequence ID" value="PIK53913.1"/>
    <property type="molecule type" value="Genomic_DNA"/>
</dbReference>
<sequence>MEDLKTPRTSAKRAVTTQINRVRQYIAEVKDALNSAEVKREDQSLKDNPNADLSRKEFLHLLNLPKVELQIFHGNPLHYHQFIRAFEANVDRVCDDNDLKLSRLMQYTSGSAKEAIRSCQLVGGSSGYAKAISILENRFGNSHLVTERLIRELRFGKQVRLPQDIQQLADDMQNAFLVLSELKTLKEVDSQAVLIEIVARFPNYVQLRWKKFALKAKRADGCYPGFKEFIEFAGEIASEVRLVVQEIVRNGSYDRYNAEIVKLVDNCYAEAVPDSELFMVDRIWYLPHHAVVSEKKPDKLRVVFDCASNFKGKSLNDRCMQGPDMINKLLPVLLRFRQHSIAVQADIEAMYNQVRIPARDRDALRFLWYINGKLRYLRMTSHLFGGVWCAASSAYALRRTITDLPSVIPLVKYAVERSFYVDDCLSSVSSKSDAEIIIREIPKALKSGGFKLTKFVVNDFRLLAEVSVECRAKEVLDFGTSSESRALGIKWMVSRDEFFFALEKDFGGLLTRRRMLSIVSSIFDPLGLISPVVLSGKLLFQEATARGLSWDEEIPPDIVRAWDTWAQSLSSVSRLRVPRCIKPCSFDDAFIELHHFSDASSKGYGCCCYVRCVNRKGEIHVQLVMSKSKVAPLKLRTIPRLELQAAVLAVKVDSLLRRELALEFAKSYFWTDSEVVLKYIHNDSRRFHVFVGNRVSLIREFSDPQQWFHIETKANPADLVTRNCSFSKFNSSKWFNGPDKLGRYKNDWQTAKLNSLVLTDDDPEVKETDVTVGYTTVAGHVSPPGLSDVGDSDEPLYRIMNHYSSWFKMKRGLAWLLRLVRFFKGQKPLGRLSVQEVRRAGDILLRKSQSY</sequence>
<evidence type="ECO:0008006" key="3">
    <source>
        <dbReference type="Google" id="ProtNLM"/>
    </source>
</evidence>
<dbReference type="Proteomes" id="UP000230750">
    <property type="component" value="Unassembled WGS sequence"/>
</dbReference>
<accession>A0A2G8L0W5</accession>
<dbReference type="OrthoDB" id="5983986at2759"/>
<evidence type="ECO:0000313" key="1">
    <source>
        <dbReference type="EMBL" id="PIK53913.1"/>
    </source>
</evidence>
<comment type="caution">
    <text evidence="1">The sequence shown here is derived from an EMBL/GenBank/DDBJ whole genome shotgun (WGS) entry which is preliminary data.</text>
</comment>
<dbReference type="InterPro" id="IPR043502">
    <property type="entry name" value="DNA/RNA_pol_sf"/>
</dbReference>
<reference evidence="1 2" key="1">
    <citation type="journal article" date="2017" name="PLoS Biol.">
        <title>The sea cucumber genome provides insights into morphological evolution and visceral regeneration.</title>
        <authorList>
            <person name="Zhang X."/>
            <person name="Sun L."/>
            <person name="Yuan J."/>
            <person name="Sun Y."/>
            <person name="Gao Y."/>
            <person name="Zhang L."/>
            <person name="Li S."/>
            <person name="Dai H."/>
            <person name="Hamel J.F."/>
            <person name="Liu C."/>
            <person name="Yu Y."/>
            <person name="Liu S."/>
            <person name="Lin W."/>
            <person name="Guo K."/>
            <person name="Jin S."/>
            <person name="Xu P."/>
            <person name="Storey K.B."/>
            <person name="Huan P."/>
            <person name="Zhang T."/>
            <person name="Zhou Y."/>
            <person name="Zhang J."/>
            <person name="Lin C."/>
            <person name="Li X."/>
            <person name="Xing L."/>
            <person name="Huo D."/>
            <person name="Sun M."/>
            <person name="Wang L."/>
            <person name="Mercier A."/>
            <person name="Li F."/>
            <person name="Yang H."/>
            <person name="Xiang J."/>
        </authorList>
    </citation>
    <scope>NUCLEOTIDE SEQUENCE [LARGE SCALE GENOMIC DNA]</scope>
    <source>
        <strain evidence="1">Shaxun</strain>
        <tissue evidence="1">Muscle</tissue>
    </source>
</reference>
<dbReference type="PANTHER" id="PTHR47331">
    <property type="entry name" value="PHD-TYPE DOMAIN-CONTAINING PROTEIN"/>
    <property type="match status" value="1"/>
</dbReference>
<dbReference type="AlphaFoldDB" id="A0A2G8L0W5"/>
<organism evidence="1 2">
    <name type="scientific">Stichopus japonicus</name>
    <name type="common">Sea cucumber</name>
    <dbReference type="NCBI Taxonomy" id="307972"/>
    <lineage>
        <taxon>Eukaryota</taxon>
        <taxon>Metazoa</taxon>
        <taxon>Echinodermata</taxon>
        <taxon>Eleutherozoa</taxon>
        <taxon>Echinozoa</taxon>
        <taxon>Holothuroidea</taxon>
        <taxon>Aspidochirotacea</taxon>
        <taxon>Aspidochirotida</taxon>
        <taxon>Stichopodidae</taxon>
        <taxon>Apostichopus</taxon>
    </lineage>
</organism>
<keyword evidence="2" id="KW-1185">Reference proteome</keyword>